<protein>
    <submittedName>
        <fullName evidence="6">LysR family transcriptional regulator</fullName>
    </submittedName>
</protein>
<evidence type="ECO:0000256" key="2">
    <source>
        <dbReference type="ARBA" id="ARBA00023015"/>
    </source>
</evidence>
<dbReference type="PANTHER" id="PTHR30537:SF74">
    <property type="entry name" value="HTH-TYPE TRANSCRIPTIONAL REGULATOR TRPI"/>
    <property type="match status" value="1"/>
</dbReference>
<dbReference type="Gene3D" id="1.10.10.10">
    <property type="entry name" value="Winged helix-like DNA-binding domain superfamily/Winged helix DNA-binding domain"/>
    <property type="match status" value="1"/>
</dbReference>
<dbReference type="RefSeq" id="WP_045980229.1">
    <property type="nucleotide sequence ID" value="NZ_JXXY01000015.1"/>
</dbReference>
<proteinExistence type="inferred from homology"/>
<evidence type="ECO:0000256" key="4">
    <source>
        <dbReference type="ARBA" id="ARBA00023163"/>
    </source>
</evidence>
<organism evidence="6 7">
    <name type="scientific">Pseudoalteromonas ruthenica</name>
    <dbReference type="NCBI Taxonomy" id="151081"/>
    <lineage>
        <taxon>Bacteria</taxon>
        <taxon>Pseudomonadati</taxon>
        <taxon>Pseudomonadota</taxon>
        <taxon>Gammaproteobacteria</taxon>
        <taxon>Alteromonadales</taxon>
        <taxon>Pseudoalteromonadaceae</taxon>
        <taxon>Pseudoalteromonas</taxon>
    </lineage>
</organism>
<keyword evidence="7" id="KW-1185">Reference proteome</keyword>
<dbReference type="GO" id="GO:0043565">
    <property type="term" value="F:sequence-specific DNA binding"/>
    <property type="evidence" value="ECO:0007669"/>
    <property type="project" value="TreeGrafter"/>
</dbReference>
<evidence type="ECO:0000256" key="1">
    <source>
        <dbReference type="ARBA" id="ARBA00009437"/>
    </source>
</evidence>
<dbReference type="PROSITE" id="PS50931">
    <property type="entry name" value="HTH_LYSR"/>
    <property type="match status" value="1"/>
</dbReference>
<dbReference type="InterPro" id="IPR036390">
    <property type="entry name" value="WH_DNA-bd_sf"/>
</dbReference>
<dbReference type="InterPro" id="IPR000847">
    <property type="entry name" value="LysR_HTH_N"/>
</dbReference>
<dbReference type="InterPro" id="IPR058163">
    <property type="entry name" value="LysR-type_TF_proteobact-type"/>
</dbReference>
<keyword evidence="3" id="KW-0238">DNA-binding</keyword>
<comment type="similarity">
    <text evidence="1">Belongs to the LysR transcriptional regulatory family.</text>
</comment>
<dbReference type="Pfam" id="PF00126">
    <property type="entry name" value="HTH_1"/>
    <property type="match status" value="1"/>
</dbReference>
<dbReference type="Gene3D" id="3.40.190.10">
    <property type="entry name" value="Periplasmic binding protein-like II"/>
    <property type="match status" value="2"/>
</dbReference>
<dbReference type="SUPFAM" id="SSF46785">
    <property type="entry name" value="Winged helix' DNA-binding domain"/>
    <property type="match status" value="1"/>
</dbReference>
<dbReference type="InterPro" id="IPR005119">
    <property type="entry name" value="LysR_subst-bd"/>
</dbReference>
<dbReference type="GO" id="GO:0003700">
    <property type="term" value="F:DNA-binding transcription factor activity"/>
    <property type="evidence" value="ECO:0007669"/>
    <property type="project" value="InterPro"/>
</dbReference>
<evidence type="ECO:0000313" key="6">
    <source>
        <dbReference type="EMBL" id="KJZ00626.1"/>
    </source>
</evidence>
<keyword evidence="4" id="KW-0804">Transcription</keyword>
<sequence>MQTPIRGLRAFCFAARCLSFKQAAEQLYLTPSAVSHQIKQLEQQLGFALFQRRTRAIILTNEGKNFFDAIEPIITDLEQTIRTFSHKDNNVTISIALPEFFASELLMPVLSEWTSQHPDVNLEVDTLRTRTQKVRSTDLSIVLSHDTPVSGIATELFALEYIPACNRTTYEQWQHNSEQALSELPLIVHQSRPWSWHQWAEYHYPGNFAPKQIIQLDSMFGVARAAQQGMGVALIPMPISRTWFNEGLLWPLVNKPLWTKDKYYLVEHEVAEPDSPLADFTQWVINTYKQ</sequence>
<dbReference type="EMBL" id="JXXZ01000006">
    <property type="protein sequence ID" value="KJZ00626.1"/>
    <property type="molecule type" value="Genomic_DNA"/>
</dbReference>
<dbReference type="GeneID" id="58228112"/>
<reference evidence="6 7" key="1">
    <citation type="journal article" date="2015" name="BMC Genomics">
        <title>Genome mining reveals unlocked bioactive potential of marine Gram-negative bacteria.</title>
        <authorList>
            <person name="Machado H."/>
            <person name="Sonnenschein E.C."/>
            <person name="Melchiorsen J."/>
            <person name="Gram L."/>
        </authorList>
    </citation>
    <scope>NUCLEOTIDE SEQUENCE [LARGE SCALE GENOMIC DNA]</scope>
    <source>
        <strain evidence="6 7">S3137</strain>
    </source>
</reference>
<gene>
    <name evidence="6" type="ORF">TW72_06390</name>
</gene>
<dbReference type="PATRIC" id="fig|151081.8.peg.2970"/>
<dbReference type="PRINTS" id="PR00039">
    <property type="entry name" value="HTHLYSR"/>
</dbReference>
<evidence type="ECO:0000313" key="7">
    <source>
        <dbReference type="Proteomes" id="UP000033664"/>
    </source>
</evidence>
<dbReference type="FunFam" id="1.10.10.10:FF:000001">
    <property type="entry name" value="LysR family transcriptional regulator"/>
    <property type="match status" value="1"/>
</dbReference>
<dbReference type="PANTHER" id="PTHR30537">
    <property type="entry name" value="HTH-TYPE TRANSCRIPTIONAL REGULATOR"/>
    <property type="match status" value="1"/>
</dbReference>
<dbReference type="AlphaFoldDB" id="A0A0F4PK34"/>
<name>A0A0F4PK34_9GAMM</name>
<evidence type="ECO:0000259" key="5">
    <source>
        <dbReference type="PROSITE" id="PS50931"/>
    </source>
</evidence>
<accession>A0A0F4PK34</accession>
<feature type="domain" description="HTH lysR-type" evidence="5">
    <location>
        <begin position="3"/>
        <end position="60"/>
    </location>
</feature>
<dbReference type="GO" id="GO:0006351">
    <property type="term" value="P:DNA-templated transcription"/>
    <property type="evidence" value="ECO:0007669"/>
    <property type="project" value="TreeGrafter"/>
</dbReference>
<dbReference type="Pfam" id="PF03466">
    <property type="entry name" value="LysR_substrate"/>
    <property type="match status" value="1"/>
</dbReference>
<dbReference type="InterPro" id="IPR036388">
    <property type="entry name" value="WH-like_DNA-bd_sf"/>
</dbReference>
<keyword evidence="2" id="KW-0805">Transcription regulation</keyword>
<dbReference type="SUPFAM" id="SSF53850">
    <property type="entry name" value="Periplasmic binding protein-like II"/>
    <property type="match status" value="1"/>
</dbReference>
<comment type="caution">
    <text evidence="6">The sequence shown here is derived from an EMBL/GenBank/DDBJ whole genome shotgun (WGS) entry which is preliminary data.</text>
</comment>
<dbReference type="OrthoDB" id="5723059at2"/>
<evidence type="ECO:0000256" key="3">
    <source>
        <dbReference type="ARBA" id="ARBA00023125"/>
    </source>
</evidence>
<dbReference type="eggNOG" id="COG0583">
    <property type="taxonomic scope" value="Bacteria"/>
</dbReference>
<dbReference type="Proteomes" id="UP000033664">
    <property type="component" value="Unassembled WGS sequence"/>
</dbReference>